<feature type="transmembrane region" description="Helical" evidence="7">
    <location>
        <begin position="198"/>
        <end position="220"/>
    </location>
</feature>
<keyword evidence="4 7" id="KW-0472">Membrane</keyword>
<evidence type="ECO:0000256" key="3">
    <source>
        <dbReference type="ARBA" id="ARBA00022989"/>
    </source>
</evidence>
<dbReference type="Proteomes" id="UP000481861">
    <property type="component" value="Unassembled WGS sequence"/>
</dbReference>
<evidence type="ECO:0000256" key="2">
    <source>
        <dbReference type="ARBA" id="ARBA00022692"/>
    </source>
</evidence>
<evidence type="ECO:0000256" key="6">
    <source>
        <dbReference type="SAM" id="MobiDB-lite"/>
    </source>
</evidence>
<keyword evidence="2 7" id="KW-0812">Transmembrane</keyword>
<feature type="region of interest" description="Disordered" evidence="6">
    <location>
        <begin position="322"/>
        <end position="345"/>
    </location>
</feature>
<comment type="subcellular location">
    <subcellularLocation>
        <location evidence="1">Membrane</location>
        <topology evidence="1">Multi-pass membrane protein</topology>
    </subcellularLocation>
</comment>
<gene>
    <name evidence="9" type="ORF">BDV95DRAFT_154064</name>
</gene>
<evidence type="ECO:0000256" key="1">
    <source>
        <dbReference type="ARBA" id="ARBA00004141"/>
    </source>
</evidence>
<sequence length="359" mass="39654">MADSLASSNPIGWRLVIFTAFFIPLQIIAVALRFYARWLVVGQEFALDDALILVSFVFQLSLTAVGVATVPFVEESDPSKLRDWGKYLLAIITLYAVNVNLPKLAILVLYKRLFPIRSTHIIIYLIAGILVGGSIANVATALAACQPFEANYNPTVPGAKCINKDAFFIWASVPNMITDLVMLILPLPIVWGLHNTKWVKIGLTLTFLVGSFGLATSIIRFTTFVRTSSFDDTTYDNVDLVIWTVTEPGIYLISACLMTYRPLLERLGRSRPMNSLKTSMNRSRGLKRTGYSDGQRSERETRSGSIPLKTIDKSNMGFTQLADEESGSKSVNGSPDLDPSSINGAIKVTTNIENTWSRQ</sequence>
<evidence type="ECO:0000313" key="9">
    <source>
        <dbReference type="EMBL" id="KAF2877639.1"/>
    </source>
</evidence>
<feature type="domain" description="Rhodopsin" evidence="8">
    <location>
        <begin position="32"/>
        <end position="266"/>
    </location>
</feature>
<dbReference type="PANTHER" id="PTHR33048">
    <property type="entry name" value="PTH11-LIKE INTEGRAL MEMBRANE PROTEIN (AFU_ORTHOLOGUE AFUA_5G11245)"/>
    <property type="match status" value="1"/>
</dbReference>
<evidence type="ECO:0000256" key="4">
    <source>
        <dbReference type="ARBA" id="ARBA00023136"/>
    </source>
</evidence>
<feature type="transmembrane region" description="Helical" evidence="7">
    <location>
        <begin position="167"/>
        <end position="191"/>
    </location>
</feature>
<evidence type="ECO:0000256" key="5">
    <source>
        <dbReference type="ARBA" id="ARBA00038359"/>
    </source>
</evidence>
<keyword evidence="10" id="KW-1185">Reference proteome</keyword>
<feature type="transmembrane region" description="Helical" evidence="7">
    <location>
        <begin position="47"/>
        <end position="67"/>
    </location>
</feature>
<feature type="transmembrane region" description="Helical" evidence="7">
    <location>
        <begin position="12"/>
        <end position="35"/>
    </location>
</feature>
<dbReference type="InterPro" id="IPR052337">
    <property type="entry name" value="SAT4-like"/>
</dbReference>
<dbReference type="PANTHER" id="PTHR33048:SF47">
    <property type="entry name" value="INTEGRAL MEMBRANE PROTEIN-RELATED"/>
    <property type="match status" value="1"/>
</dbReference>
<accession>A0A7C8MHG1</accession>
<dbReference type="Pfam" id="PF20684">
    <property type="entry name" value="Fung_rhodopsin"/>
    <property type="match status" value="1"/>
</dbReference>
<dbReference type="EMBL" id="JAADJZ010000002">
    <property type="protein sequence ID" value="KAF2877639.1"/>
    <property type="molecule type" value="Genomic_DNA"/>
</dbReference>
<feature type="transmembrane region" description="Helical" evidence="7">
    <location>
        <begin position="87"/>
        <end position="110"/>
    </location>
</feature>
<feature type="transmembrane region" description="Helical" evidence="7">
    <location>
        <begin position="122"/>
        <end position="144"/>
    </location>
</feature>
<comment type="caution">
    <text evidence="9">The sequence shown here is derived from an EMBL/GenBank/DDBJ whole genome shotgun (WGS) entry which is preliminary data.</text>
</comment>
<feature type="region of interest" description="Disordered" evidence="6">
    <location>
        <begin position="274"/>
        <end position="310"/>
    </location>
</feature>
<reference evidence="9 10" key="1">
    <citation type="submission" date="2020-01" db="EMBL/GenBank/DDBJ databases">
        <authorList>
            <consortium name="DOE Joint Genome Institute"/>
            <person name="Haridas S."/>
            <person name="Albert R."/>
            <person name="Binder M."/>
            <person name="Bloem J."/>
            <person name="Labutti K."/>
            <person name="Salamov A."/>
            <person name="Andreopoulos B."/>
            <person name="Baker S.E."/>
            <person name="Barry K."/>
            <person name="Bills G."/>
            <person name="Bluhm B.H."/>
            <person name="Cannon C."/>
            <person name="Castanera R."/>
            <person name="Culley D.E."/>
            <person name="Daum C."/>
            <person name="Ezra D."/>
            <person name="Gonzalez J.B."/>
            <person name="Henrissat B."/>
            <person name="Kuo A."/>
            <person name="Liang C."/>
            <person name="Lipzen A."/>
            <person name="Lutzoni F."/>
            <person name="Magnuson J."/>
            <person name="Mondo S."/>
            <person name="Nolan M."/>
            <person name="Ohm R."/>
            <person name="Pangilinan J."/>
            <person name="Park H.-J.H."/>
            <person name="Ramirez L."/>
            <person name="Alfaro M."/>
            <person name="Sun H."/>
            <person name="Tritt A."/>
            <person name="Yoshinaga Y."/>
            <person name="Zwiers L.-H.L."/>
            <person name="Turgeon B.G."/>
            <person name="Goodwin S.B."/>
            <person name="Spatafora J.W."/>
            <person name="Crous P.W."/>
            <person name="Grigoriev I.V."/>
        </authorList>
    </citation>
    <scope>NUCLEOTIDE SEQUENCE [LARGE SCALE GENOMIC DNA]</scope>
    <source>
        <strain evidence="9 10">CBS 611.86</strain>
    </source>
</reference>
<proteinExistence type="inferred from homology"/>
<comment type="similarity">
    <text evidence="5">Belongs to the SAT4 family.</text>
</comment>
<evidence type="ECO:0000313" key="10">
    <source>
        <dbReference type="Proteomes" id="UP000481861"/>
    </source>
</evidence>
<protein>
    <recommendedName>
        <fullName evidence="8">Rhodopsin domain-containing protein</fullName>
    </recommendedName>
</protein>
<dbReference type="AlphaFoldDB" id="A0A7C8MHG1"/>
<evidence type="ECO:0000256" key="7">
    <source>
        <dbReference type="SAM" id="Phobius"/>
    </source>
</evidence>
<evidence type="ECO:0000259" key="8">
    <source>
        <dbReference type="Pfam" id="PF20684"/>
    </source>
</evidence>
<organism evidence="9 10">
    <name type="scientific">Massariosphaeria phaeospora</name>
    <dbReference type="NCBI Taxonomy" id="100035"/>
    <lineage>
        <taxon>Eukaryota</taxon>
        <taxon>Fungi</taxon>
        <taxon>Dikarya</taxon>
        <taxon>Ascomycota</taxon>
        <taxon>Pezizomycotina</taxon>
        <taxon>Dothideomycetes</taxon>
        <taxon>Pleosporomycetidae</taxon>
        <taxon>Pleosporales</taxon>
        <taxon>Pleosporales incertae sedis</taxon>
        <taxon>Massariosphaeria</taxon>
    </lineage>
</organism>
<feature type="transmembrane region" description="Helical" evidence="7">
    <location>
        <begin position="240"/>
        <end position="260"/>
    </location>
</feature>
<name>A0A7C8MHG1_9PLEO</name>
<dbReference type="InterPro" id="IPR049326">
    <property type="entry name" value="Rhodopsin_dom_fungi"/>
</dbReference>
<dbReference type="GO" id="GO:0016020">
    <property type="term" value="C:membrane"/>
    <property type="evidence" value="ECO:0007669"/>
    <property type="project" value="UniProtKB-SubCell"/>
</dbReference>
<keyword evidence="3 7" id="KW-1133">Transmembrane helix</keyword>
<dbReference type="OrthoDB" id="3529975at2759"/>